<feature type="compositionally biased region" description="Polar residues" evidence="2">
    <location>
        <begin position="145"/>
        <end position="164"/>
    </location>
</feature>
<accession>A0ABQ5KKF7</accession>
<keyword evidence="4" id="KW-1185">Reference proteome</keyword>
<evidence type="ECO:0000256" key="1">
    <source>
        <dbReference type="SAM" id="Coils"/>
    </source>
</evidence>
<organism evidence="3 4">
    <name type="scientific">Aduncisulcus paluster</name>
    <dbReference type="NCBI Taxonomy" id="2918883"/>
    <lineage>
        <taxon>Eukaryota</taxon>
        <taxon>Metamonada</taxon>
        <taxon>Carpediemonas-like organisms</taxon>
        <taxon>Aduncisulcus</taxon>
    </lineage>
</organism>
<sequence length="350" mass="39831">MDQLYSFLKEKDQYEGVIRDIDGMLKKLDCWDAQKKYDLLKLDCDRLGSSLREAKSKNDKLSIEISSLKEEKSRNSDLTSFMSEFRRGLDRIDHLATVIAISPYDRARSYPQASIPKPPVRARVLAQHEIEEDPSPIPPHPVSGAPSQRSNNSTRQYSKLSAHSTSKRRTSKHLYPSSPEEVAYPSSEEEQTASGLSTDNTADLKKKDSESVLISKETSRVKDQLSKAESIISDLRRQLIDQKSMNQSIELAHAQHSLPKVQKELADMQLAHDKLAEENKRLRLTISHSTKHTSSTHDEFAMKVIQLSKDLDLQVGKTSFLQKELDYERAQRKRLEDTITELQTQKALLS</sequence>
<feature type="non-terminal residue" evidence="3">
    <location>
        <position position="350"/>
    </location>
</feature>
<dbReference type="Proteomes" id="UP001057375">
    <property type="component" value="Unassembled WGS sequence"/>
</dbReference>
<protein>
    <submittedName>
        <fullName evidence="3">Uncharacterized protein</fullName>
    </submittedName>
</protein>
<proteinExistence type="predicted"/>
<name>A0ABQ5KKF7_9EUKA</name>
<gene>
    <name evidence="3" type="ORF">ADUPG1_007022</name>
</gene>
<dbReference type="EMBL" id="BQXS01010106">
    <property type="protein sequence ID" value="GKT32990.1"/>
    <property type="molecule type" value="Genomic_DNA"/>
</dbReference>
<feature type="compositionally biased region" description="Polar residues" evidence="2">
    <location>
        <begin position="192"/>
        <end position="201"/>
    </location>
</feature>
<comment type="caution">
    <text evidence="3">The sequence shown here is derived from an EMBL/GenBank/DDBJ whole genome shotgun (WGS) entry which is preliminary data.</text>
</comment>
<reference evidence="3" key="1">
    <citation type="submission" date="2022-03" db="EMBL/GenBank/DDBJ databases">
        <title>Draft genome sequence of Aduncisulcus paluster, a free-living microaerophilic Fornicata.</title>
        <authorList>
            <person name="Yuyama I."/>
            <person name="Kume K."/>
            <person name="Tamura T."/>
            <person name="Inagaki Y."/>
            <person name="Hashimoto T."/>
        </authorList>
    </citation>
    <scope>NUCLEOTIDE SEQUENCE</scope>
    <source>
        <strain evidence="3">NY0171</strain>
    </source>
</reference>
<evidence type="ECO:0000256" key="2">
    <source>
        <dbReference type="SAM" id="MobiDB-lite"/>
    </source>
</evidence>
<feature type="coiled-coil region" evidence="1">
    <location>
        <begin position="258"/>
        <end position="285"/>
    </location>
</feature>
<evidence type="ECO:0000313" key="3">
    <source>
        <dbReference type="EMBL" id="GKT32990.1"/>
    </source>
</evidence>
<feature type="region of interest" description="Disordered" evidence="2">
    <location>
        <begin position="130"/>
        <end position="204"/>
    </location>
</feature>
<evidence type="ECO:0000313" key="4">
    <source>
        <dbReference type="Proteomes" id="UP001057375"/>
    </source>
</evidence>
<keyword evidence="1" id="KW-0175">Coiled coil</keyword>